<evidence type="ECO:0000256" key="7">
    <source>
        <dbReference type="SAM" id="Phobius"/>
    </source>
</evidence>
<feature type="transmembrane region" description="Helical" evidence="7">
    <location>
        <begin position="175"/>
        <end position="199"/>
    </location>
</feature>
<keyword evidence="10" id="KW-1185">Reference proteome</keyword>
<feature type="domain" description="EamA" evidence="8">
    <location>
        <begin position="26"/>
        <end position="115"/>
    </location>
</feature>
<evidence type="ECO:0000313" key="10">
    <source>
        <dbReference type="Proteomes" id="UP000667802"/>
    </source>
</evidence>
<organism evidence="9 10">
    <name type="scientific">Aetokthonos hydrillicola Thurmond2011</name>
    <dbReference type="NCBI Taxonomy" id="2712845"/>
    <lineage>
        <taxon>Bacteria</taxon>
        <taxon>Bacillati</taxon>
        <taxon>Cyanobacteriota</taxon>
        <taxon>Cyanophyceae</taxon>
        <taxon>Nostocales</taxon>
        <taxon>Hapalosiphonaceae</taxon>
        <taxon>Aetokthonos</taxon>
    </lineage>
</organism>
<feature type="transmembrane region" description="Helical" evidence="7">
    <location>
        <begin position="96"/>
        <end position="114"/>
    </location>
</feature>
<evidence type="ECO:0000256" key="6">
    <source>
        <dbReference type="ARBA" id="ARBA00023136"/>
    </source>
</evidence>
<dbReference type="RefSeq" id="WP_208348291.1">
    <property type="nucleotide sequence ID" value="NZ_JAALHA020000003.1"/>
</dbReference>
<dbReference type="SUPFAM" id="SSF103481">
    <property type="entry name" value="Multidrug resistance efflux transporter EmrE"/>
    <property type="match status" value="2"/>
</dbReference>
<evidence type="ECO:0000256" key="1">
    <source>
        <dbReference type="ARBA" id="ARBA00004651"/>
    </source>
</evidence>
<dbReference type="InterPro" id="IPR000620">
    <property type="entry name" value="EamA_dom"/>
</dbReference>
<feature type="domain" description="EamA" evidence="8">
    <location>
        <begin position="145"/>
        <end position="278"/>
    </location>
</feature>
<feature type="transmembrane region" description="Helical" evidence="7">
    <location>
        <begin position="145"/>
        <end position="163"/>
    </location>
</feature>
<evidence type="ECO:0000256" key="2">
    <source>
        <dbReference type="ARBA" id="ARBA00007362"/>
    </source>
</evidence>
<sequence>MNKRNTDPLLPPTSIVLLSIGSTQLGSAIAKSLIKELNPIAVLFLRLGFAAIVLLILWRNQIKGNIRSNYRCLILFSLSLALMNLSFYAAIDRIPLGIAVTIEFVGPLSIAIANSRQFLDLVWVLLAAVGIVLLAPTGGLLLDPIGIGLALLAGTFWSAYIFLSARVGKALPGGAGLALAMGLAAVVLLPGGVVAGGSAFLNPKLLLVGFGVAMLSSAIPYSLEMEALRFLPTRVFSVLLSLEPVAAALMGFLVLKETLTLRAIVAILLVTIAAVGVSKKSN</sequence>
<protein>
    <submittedName>
        <fullName evidence="9">EamA family transporter</fullName>
    </submittedName>
</protein>
<comment type="subcellular location">
    <subcellularLocation>
        <location evidence="1">Cell membrane</location>
        <topology evidence="1">Multi-pass membrane protein</topology>
    </subcellularLocation>
</comment>
<proteinExistence type="inferred from homology"/>
<dbReference type="InterPro" id="IPR051258">
    <property type="entry name" value="Diverse_Substrate_Transporter"/>
</dbReference>
<feature type="transmembrane region" description="Helical" evidence="7">
    <location>
        <begin position="70"/>
        <end position="90"/>
    </location>
</feature>
<gene>
    <name evidence="9" type="ORF">G7B40_008620</name>
</gene>
<feature type="transmembrane region" description="Helical" evidence="7">
    <location>
        <begin position="40"/>
        <end position="58"/>
    </location>
</feature>
<dbReference type="GO" id="GO:0005886">
    <property type="term" value="C:plasma membrane"/>
    <property type="evidence" value="ECO:0007669"/>
    <property type="project" value="UniProtKB-SubCell"/>
</dbReference>
<feature type="transmembrane region" description="Helical" evidence="7">
    <location>
        <begin position="235"/>
        <end position="255"/>
    </location>
</feature>
<keyword evidence="6 7" id="KW-0472">Membrane</keyword>
<evidence type="ECO:0000256" key="4">
    <source>
        <dbReference type="ARBA" id="ARBA00022692"/>
    </source>
</evidence>
<keyword evidence="3" id="KW-1003">Cell membrane</keyword>
<evidence type="ECO:0000256" key="3">
    <source>
        <dbReference type="ARBA" id="ARBA00022475"/>
    </source>
</evidence>
<evidence type="ECO:0000256" key="5">
    <source>
        <dbReference type="ARBA" id="ARBA00022989"/>
    </source>
</evidence>
<dbReference type="AlphaFoldDB" id="A0AAP5I4J7"/>
<dbReference type="Proteomes" id="UP000667802">
    <property type="component" value="Unassembled WGS sequence"/>
</dbReference>
<feature type="transmembrane region" description="Helical" evidence="7">
    <location>
        <begin position="261"/>
        <end position="278"/>
    </location>
</feature>
<dbReference type="Pfam" id="PF00892">
    <property type="entry name" value="EamA"/>
    <property type="match status" value="2"/>
</dbReference>
<reference evidence="10" key="1">
    <citation type="journal article" date="2021" name="Science">
        <title>Hunting the eagle killer: A cyanobacterial neurotoxin causes vacuolar myelinopathy.</title>
        <authorList>
            <person name="Breinlinger S."/>
            <person name="Phillips T.J."/>
            <person name="Haram B.N."/>
            <person name="Mares J."/>
            <person name="Martinez Yerena J.A."/>
            <person name="Hrouzek P."/>
            <person name="Sobotka R."/>
            <person name="Henderson W.M."/>
            <person name="Schmieder P."/>
            <person name="Williams S.M."/>
            <person name="Lauderdale J.D."/>
            <person name="Wilde H.D."/>
            <person name="Gerrin W."/>
            <person name="Kust A."/>
            <person name="Washington J.W."/>
            <person name="Wagner C."/>
            <person name="Geier B."/>
            <person name="Liebeke M."/>
            <person name="Enke H."/>
            <person name="Niedermeyer T.H.J."/>
            <person name="Wilde S.B."/>
        </authorList>
    </citation>
    <scope>NUCLEOTIDE SEQUENCE [LARGE SCALE GENOMIC DNA]</scope>
    <source>
        <strain evidence="10">Thurmond2011</strain>
    </source>
</reference>
<comment type="similarity">
    <text evidence="2">Belongs to the EamA transporter family.</text>
</comment>
<dbReference type="EMBL" id="JAALHA020000003">
    <property type="protein sequence ID" value="MDR9894631.1"/>
    <property type="molecule type" value="Genomic_DNA"/>
</dbReference>
<accession>A0AAP5I4J7</accession>
<dbReference type="InterPro" id="IPR037185">
    <property type="entry name" value="EmrE-like"/>
</dbReference>
<feature type="transmembrane region" description="Helical" evidence="7">
    <location>
        <begin position="205"/>
        <end position="223"/>
    </location>
</feature>
<dbReference type="PANTHER" id="PTHR42920">
    <property type="entry name" value="OS03G0707200 PROTEIN-RELATED"/>
    <property type="match status" value="1"/>
</dbReference>
<keyword evidence="4 7" id="KW-0812">Transmembrane</keyword>
<evidence type="ECO:0000259" key="8">
    <source>
        <dbReference type="Pfam" id="PF00892"/>
    </source>
</evidence>
<dbReference type="PANTHER" id="PTHR42920:SF5">
    <property type="entry name" value="EAMA DOMAIN-CONTAINING PROTEIN"/>
    <property type="match status" value="1"/>
</dbReference>
<name>A0AAP5I4J7_9CYAN</name>
<feature type="transmembrane region" description="Helical" evidence="7">
    <location>
        <begin position="121"/>
        <end position="139"/>
    </location>
</feature>
<evidence type="ECO:0000313" key="9">
    <source>
        <dbReference type="EMBL" id="MDR9894631.1"/>
    </source>
</evidence>
<keyword evidence="5 7" id="KW-1133">Transmembrane helix</keyword>
<comment type="caution">
    <text evidence="9">The sequence shown here is derived from an EMBL/GenBank/DDBJ whole genome shotgun (WGS) entry which is preliminary data.</text>
</comment>